<dbReference type="PROSITE" id="PS51318">
    <property type="entry name" value="TAT"/>
    <property type="match status" value="1"/>
</dbReference>
<evidence type="ECO:0000256" key="1">
    <source>
        <dbReference type="ARBA" id="ARBA00022630"/>
    </source>
</evidence>
<dbReference type="InterPro" id="IPR036188">
    <property type="entry name" value="FAD/NAD-bd_sf"/>
</dbReference>
<dbReference type="InterPro" id="IPR037092">
    <property type="entry name" value="FlavoCytC_S_DH_flav-bd_sf"/>
</dbReference>
<dbReference type="Pfam" id="PF21706">
    <property type="entry name" value="FCSD_central"/>
    <property type="match status" value="1"/>
</dbReference>
<keyword evidence="1" id="KW-0285">Flavoprotein</keyword>
<dbReference type="Gene3D" id="3.50.50.60">
    <property type="entry name" value="FAD/NAD(P)-binding domain"/>
    <property type="match status" value="2"/>
</dbReference>
<dbReference type="Pfam" id="PF07992">
    <property type="entry name" value="Pyr_redox_2"/>
    <property type="match status" value="1"/>
</dbReference>
<evidence type="ECO:0000256" key="2">
    <source>
        <dbReference type="ARBA" id="ARBA00022827"/>
    </source>
</evidence>
<dbReference type="EMBL" id="SGWV01000009">
    <property type="protein sequence ID" value="RZS54471.1"/>
    <property type="molecule type" value="Genomic_DNA"/>
</dbReference>
<dbReference type="AlphaFoldDB" id="A0A4Q7LK39"/>
<feature type="domain" description="Flavocytochrome c sulphide dehydrogenase flavin-binding" evidence="4">
    <location>
        <begin position="374"/>
        <end position="440"/>
    </location>
</feature>
<evidence type="ECO:0000259" key="3">
    <source>
        <dbReference type="Pfam" id="PF07992"/>
    </source>
</evidence>
<dbReference type="Gene3D" id="3.90.760.10">
    <property type="entry name" value="Flavocytochrome c sulphide dehydrogenase, flavin-binding domain"/>
    <property type="match status" value="1"/>
</dbReference>
<dbReference type="InterPro" id="IPR049386">
    <property type="entry name" value="FCSD_central"/>
</dbReference>
<evidence type="ECO:0000313" key="7">
    <source>
        <dbReference type="Proteomes" id="UP000293433"/>
    </source>
</evidence>
<evidence type="ECO:0000259" key="5">
    <source>
        <dbReference type="Pfam" id="PF21706"/>
    </source>
</evidence>
<dbReference type="PANTHER" id="PTHR43755">
    <property type="match status" value="1"/>
</dbReference>
<dbReference type="SUPFAM" id="SSF55424">
    <property type="entry name" value="FAD/NAD-linked reductases, dimerisation (C-terminal) domain"/>
    <property type="match status" value="1"/>
</dbReference>
<protein>
    <submittedName>
        <fullName evidence="6">Sulfide dehydrogenase (Flavocytochrome c) flavoprotein subunit</fullName>
    </submittedName>
</protein>
<dbReference type="GO" id="GO:0016491">
    <property type="term" value="F:oxidoreductase activity"/>
    <property type="evidence" value="ECO:0007669"/>
    <property type="project" value="InterPro"/>
</dbReference>
<dbReference type="InterPro" id="IPR016156">
    <property type="entry name" value="FAD/NAD-linked_Rdtase_dimer_sf"/>
</dbReference>
<reference evidence="6 7" key="1">
    <citation type="submission" date="2019-02" db="EMBL/GenBank/DDBJ databases">
        <title>Genomic Encyclopedia of Type Strains, Phase IV (KMG-IV): sequencing the most valuable type-strain genomes for metagenomic binning, comparative biology and taxonomic classification.</title>
        <authorList>
            <person name="Goeker M."/>
        </authorList>
    </citation>
    <scope>NUCLEOTIDE SEQUENCE [LARGE SCALE GENOMIC DNA]</scope>
    <source>
        <strain evidence="6 7">DSM 10617</strain>
    </source>
</reference>
<dbReference type="InterPro" id="IPR015323">
    <property type="entry name" value="FlavoCytC_S_DH_flav-bd"/>
</dbReference>
<dbReference type="InterPro" id="IPR052541">
    <property type="entry name" value="SQRD"/>
</dbReference>
<dbReference type="InterPro" id="IPR006311">
    <property type="entry name" value="TAT_signal"/>
</dbReference>
<feature type="domain" description="Sulfide dehydrogenase [flavocytochrome c] flavoprotein chain central" evidence="5">
    <location>
        <begin position="182"/>
        <end position="296"/>
    </location>
</feature>
<organism evidence="6 7">
    <name type="scientific">Sphaerotilus mobilis</name>
    <dbReference type="NCBI Taxonomy" id="47994"/>
    <lineage>
        <taxon>Bacteria</taxon>
        <taxon>Pseudomonadati</taxon>
        <taxon>Pseudomonadota</taxon>
        <taxon>Betaproteobacteria</taxon>
        <taxon>Burkholderiales</taxon>
        <taxon>Sphaerotilaceae</taxon>
        <taxon>Sphaerotilus</taxon>
    </lineage>
</organism>
<gene>
    <name evidence="6" type="ORF">EV685_1948</name>
</gene>
<name>A0A4Q7LK39_9BURK</name>
<evidence type="ECO:0000313" key="6">
    <source>
        <dbReference type="EMBL" id="RZS54471.1"/>
    </source>
</evidence>
<dbReference type="GO" id="GO:0050660">
    <property type="term" value="F:flavin adenine dinucleotide binding"/>
    <property type="evidence" value="ECO:0007669"/>
    <property type="project" value="InterPro"/>
</dbReference>
<feature type="domain" description="FAD/NAD(P)-binding" evidence="3">
    <location>
        <begin position="49"/>
        <end position="153"/>
    </location>
</feature>
<proteinExistence type="predicted"/>
<dbReference type="Pfam" id="PF09242">
    <property type="entry name" value="FCSD-flav_bind"/>
    <property type="match status" value="1"/>
</dbReference>
<dbReference type="Proteomes" id="UP000293433">
    <property type="component" value="Unassembled WGS sequence"/>
</dbReference>
<dbReference type="PANTHER" id="PTHR43755:SF1">
    <property type="entry name" value="FAD-DEPENDENT PYRIDINE NUCLEOTIDE-DISULPHIDE OXIDOREDUCTASE"/>
    <property type="match status" value="1"/>
</dbReference>
<sequence length="441" mass="47355">MNTMNLTDLPLPQTQAQRRRLLQGLLAGGALGLSGCASLGGSNAASKAQVVVIGGGYGGTTVAKYIRLLSDQRISVTLIEPNRQFVSCPISNLVLSGQRTMADITNPYSGLTGKHGVRIVHDMASAVDPVKKTVTLAGGGSIGYDKLVMSPGIDFMWDRIAGLQQAHAAGQILHAWKAGPETMTLRQQLVDMRDGGVYAIVIPEAPYRCPPGPYERASVIASYFKKHKPRSKVLILDANQDVTSKGPLFKKAWKELYGDRVEYRAQHTATAVDGATRTVKFDVQDDVKADVLNVLPVMRAGALAVQTGLANANGRWCNTHFLNFESTAAKDIHVIGDAIQVAQGMPKSGHMANSHAKVTAAAIVAELQGYEPNPHPMLTNVCMSFVDDTHVIHVASVHEYQAPKKSFFTIGGSGGVSDARNELEASFANAWARNIWADMLM</sequence>
<evidence type="ECO:0000259" key="4">
    <source>
        <dbReference type="Pfam" id="PF09242"/>
    </source>
</evidence>
<keyword evidence="2" id="KW-0274">FAD</keyword>
<comment type="caution">
    <text evidence="6">The sequence shown here is derived from an EMBL/GenBank/DDBJ whole genome shotgun (WGS) entry which is preliminary data.</text>
</comment>
<keyword evidence="7" id="KW-1185">Reference proteome</keyword>
<dbReference type="InterPro" id="IPR023753">
    <property type="entry name" value="FAD/NAD-binding_dom"/>
</dbReference>
<dbReference type="RefSeq" id="WP_242615520.1">
    <property type="nucleotide sequence ID" value="NZ_SGWV01000009.1"/>
</dbReference>
<accession>A0A4Q7LK39</accession>
<dbReference type="SUPFAM" id="SSF51905">
    <property type="entry name" value="FAD/NAD(P)-binding domain"/>
    <property type="match status" value="2"/>
</dbReference>